<evidence type="ECO:0000313" key="3">
    <source>
        <dbReference type="EMBL" id="CAJ85736.1"/>
    </source>
</evidence>
<keyword evidence="2" id="KW-0812">Transmembrane</keyword>
<name>A6H988_9ZZZZ</name>
<protein>
    <submittedName>
        <fullName evidence="3">KorF repressor protein</fullName>
    </submittedName>
</protein>
<feature type="compositionally biased region" description="Low complexity" evidence="1">
    <location>
        <begin position="65"/>
        <end position="82"/>
    </location>
</feature>
<keyword evidence="2" id="KW-0472">Membrane</keyword>
<reference evidence="3" key="2">
    <citation type="journal article" date="2007" name="Plasmid">
        <title>Sequence of plasmid pBS228 and reconstruction of the IncP-1alpha phylogeny.</title>
        <authorList>
            <person name="Haines A.S."/>
            <person name="Jones K."/>
            <person name="Batt S."/>
            <person name="Thomas C.M."/>
        </authorList>
    </citation>
    <scope>NUCLEOTIDE SEQUENCE</scope>
    <source>
        <strain evidence="3">RK2</strain>
        <plasmid evidence="3">Birmingham IncP-alpha plasmid</plasmid>
    </source>
</reference>
<keyword evidence="2" id="KW-1133">Transmembrane helix</keyword>
<dbReference type="EMBL" id="BN000925">
    <property type="protein sequence ID" value="CAJ85736.1"/>
    <property type="molecule type" value="Genomic_DNA"/>
</dbReference>
<evidence type="ECO:0000256" key="1">
    <source>
        <dbReference type="SAM" id="MobiDB-lite"/>
    </source>
</evidence>
<organism evidence="3">
    <name type="scientific">Birmingham IncP-alpha plasmid</name>
    <dbReference type="NCBI Taxonomy" id="35419"/>
    <lineage>
        <taxon>other sequences</taxon>
        <taxon>plasmids</taxon>
    </lineage>
</organism>
<evidence type="ECO:0000256" key="2">
    <source>
        <dbReference type="SAM" id="Phobius"/>
    </source>
</evidence>
<proteinExistence type="predicted"/>
<dbReference type="AlphaFoldDB" id="A6H988"/>
<comment type="miscellaneous">
    <text evidence="3">The sequence shown here is derived from an EMBL/GenBank/DDBJ third party annotation (TPA) entry.</text>
</comment>
<reference evidence="3" key="1">
    <citation type="journal article" date="1994" name="J. Mol. Biol.">
        <title>Complete nucleotide sequence of Birmingham IncP alpha plasmids. Compilation and comparative analysis.</title>
        <authorList>
            <person name="Pansegrau W."/>
            <person name="Lanka E."/>
            <person name="Barth P.T."/>
            <person name="Figurski D.H."/>
            <person name="Guiney D.G."/>
            <person name="Haas D."/>
            <person name="Helinski D.R."/>
            <person name="Schwab H."/>
            <person name="Stanisich V.A."/>
            <person name="Thomas C.M."/>
        </authorList>
    </citation>
    <scope>NUCLEOTIDE SEQUENCE</scope>
    <source>
        <strain evidence="3">RK2</strain>
        <plasmid evidence="3">Birmingham IncP-alpha plasmid</plasmid>
    </source>
</reference>
<sequence>MNPMLFYIAGGVGAALLLVSAIMLFKLREPKKEHRPQRKAAAPTPQPVDNELLRTFRRPSQASQPEPSTTPPARRTAPPSSEQSRGNDGDFVTSALVAGGDQQHHAGLPGRRLADRGHAGRCAAAGYAVCGVRGPLAVLRQQRHGQRLDRYRQLLRFQFVRHRYEQLVRADHD</sequence>
<feature type="region of interest" description="Disordered" evidence="1">
    <location>
        <begin position="30"/>
        <end position="93"/>
    </location>
</feature>
<geneLocation type="plasmid" evidence="3">
    <name>Birmingham IncP-alpha plasmid</name>
</geneLocation>
<accession>A6H988</accession>
<feature type="transmembrane region" description="Helical" evidence="2">
    <location>
        <begin position="6"/>
        <end position="25"/>
    </location>
</feature>
<gene>
    <name evidence="3" type="primary">korF</name>
</gene>
<keyword evidence="3" id="KW-0614">Plasmid</keyword>